<keyword evidence="2" id="KW-0488">Methylation</keyword>
<accession>A0A1F4SRG0</accession>
<proteinExistence type="predicted"/>
<dbReference type="Proteomes" id="UP000178417">
    <property type="component" value="Unassembled WGS sequence"/>
</dbReference>
<dbReference type="SUPFAM" id="SSF54523">
    <property type="entry name" value="Pili subunits"/>
    <property type="match status" value="1"/>
</dbReference>
<comment type="caution">
    <text evidence="7">The sequence shown here is derived from an EMBL/GenBank/DDBJ whole genome shotgun (WGS) entry which is preliminary data.</text>
</comment>
<dbReference type="STRING" id="1802579.A2310_01495"/>
<name>A0A1F4SRG0_UNCSA</name>
<dbReference type="EMBL" id="MEUB01000030">
    <property type="protein sequence ID" value="OGC22253.1"/>
    <property type="molecule type" value="Genomic_DNA"/>
</dbReference>
<feature type="transmembrane region" description="Helical" evidence="6">
    <location>
        <begin position="7"/>
        <end position="29"/>
    </location>
</feature>
<dbReference type="AlphaFoldDB" id="A0A1F4SRG0"/>
<sequence length="125" mass="13176">MKKGFTLIELVMVIVILGILAAMVLPRFVNLQNEARISASKAALGAIRSAVAVRYASRATVEAEPLPPTIEASMFQDGNIPTEPLTNSNSVTLVSGLAAIGSGAGWAYSSSEGKVWINNTSYTSY</sequence>
<protein>
    <recommendedName>
        <fullName evidence="9">Prepilin-type N-terminal cleavage/methylation domain-containing protein</fullName>
    </recommendedName>
</protein>
<dbReference type="PANTHER" id="PTHR30093">
    <property type="entry name" value="GENERAL SECRETION PATHWAY PROTEIN G"/>
    <property type="match status" value="1"/>
</dbReference>
<dbReference type="InterPro" id="IPR012902">
    <property type="entry name" value="N_methyl_site"/>
</dbReference>
<keyword evidence="3 6" id="KW-0812">Transmembrane</keyword>
<evidence type="ECO:0000313" key="7">
    <source>
        <dbReference type="EMBL" id="OGC22253.1"/>
    </source>
</evidence>
<reference evidence="7 8" key="1">
    <citation type="journal article" date="2016" name="Nat. Commun.">
        <title>Thousands of microbial genomes shed light on interconnected biogeochemical processes in an aquifer system.</title>
        <authorList>
            <person name="Anantharaman K."/>
            <person name="Brown C.T."/>
            <person name="Hug L.A."/>
            <person name="Sharon I."/>
            <person name="Castelle C.J."/>
            <person name="Probst A.J."/>
            <person name="Thomas B.C."/>
            <person name="Singh A."/>
            <person name="Wilkins M.J."/>
            <person name="Karaoz U."/>
            <person name="Brodie E.L."/>
            <person name="Williams K.H."/>
            <person name="Hubbard S.S."/>
            <person name="Banfield J.F."/>
        </authorList>
    </citation>
    <scope>NUCLEOTIDE SEQUENCE [LARGE SCALE GENOMIC DNA]</scope>
</reference>
<evidence type="ECO:0000256" key="6">
    <source>
        <dbReference type="SAM" id="Phobius"/>
    </source>
</evidence>
<keyword evidence="4 6" id="KW-1133">Transmembrane helix</keyword>
<evidence type="ECO:0000256" key="4">
    <source>
        <dbReference type="ARBA" id="ARBA00022989"/>
    </source>
</evidence>
<organism evidence="7 8">
    <name type="scientific">candidate division WOR-1 bacterium RIFOXYB2_FULL_37_13</name>
    <dbReference type="NCBI Taxonomy" id="1802579"/>
    <lineage>
        <taxon>Bacteria</taxon>
        <taxon>Bacillati</taxon>
        <taxon>Saganbacteria</taxon>
    </lineage>
</organism>
<gene>
    <name evidence="7" type="ORF">A2310_01495</name>
</gene>
<dbReference type="NCBIfam" id="TIGR02532">
    <property type="entry name" value="IV_pilin_GFxxxE"/>
    <property type="match status" value="1"/>
</dbReference>
<keyword evidence="5 6" id="KW-0472">Membrane</keyword>
<dbReference type="PROSITE" id="PS00409">
    <property type="entry name" value="PROKAR_NTER_METHYL"/>
    <property type="match status" value="1"/>
</dbReference>
<comment type="subcellular location">
    <subcellularLocation>
        <location evidence="1">Membrane</location>
        <topology evidence="1">Single-pass membrane protein</topology>
    </subcellularLocation>
</comment>
<evidence type="ECO:0000313" key="8">
    <source>
        <dbReference type="Proteomes" id="UP000178417"/>
    </source>
</evidence>
<evidence type="ECO:0000256" key="5">
    <source>
        <dbReference type="ARBA" id="ARBA00023136"/>
    </source>
</evidence>
<dbReference type="PANTHER" id="PTHR30093:SF44">
    <property type="entry name" value="TYPE II SECRETION SYSTEM CORE PROTEIN G"/>
    <property type="match status" value="1"/>
</dbReference>
<evidence type="ECO:0000256" key="2">
    <source>
        <dbReference type="ARBA" id="ARBA00022481"/>
    </source>
</evidence>
<dbReference type="Gene3D" id="3.30.700.10">
    <property type="entry name" value="Glycoprotein, Type 4 Pilin"/>
    <property type="match status" value="1"/>
</dbReference>
<dbReference type="InterPro" id="IPR045584">
    <property type="entry name" value="Pilin-like"/>
</dbReference>
<evidence type="ECO:0000256" key="1">
    <source>
        <dbReference type="ARBA" id="ARBA00004167"/>
    </source>
</evidence>
<dbReference type="GO" id="GO:0016020">
    <property type="term" value="C:membrane"/>
    <property type="evidence" value="ECO:0007669"/>
    <property type="project" value="UniProtKB-SubCell"/>
</dbReference>
<evidence type="ECO:0008006" key="9">
    <source>
        <dbReference type="Google" id="ProtNLM"/>
    </source>
</evidence>
<dbReference type="Pfam" id="PF07963">
    <property type="entry name" value="N_methyl"/>
    <property type="match status" value="1"/>
</dbReference>
<evidence type="ECO:0000256" key="3">
    <source>
        <dbReference type="ARBA" id="ARBA00022692"/>
    </source>
</evidence>